<comment type="caution">
    <text evidence="3">The sequence shown here is derived from an EMBL/GenBank/DDBJ whole genome shotgun (WGS) entry which is preliminary data.</text>
</comment>
<keyword evidence="1" id="KW-0175">Coiled coil</keyword>
<evidence type="ECO:0000313" key="4">
    <source>
        <dbReference type="Proteomes" id="UP001183643"/>
    </source>
</evidence>
<dbReference type="Proteomes" id="UP001183643">
    <property type="component" value="Unassembled WGS sequence"/>
</dbReference>
<dbReference type="AlphaFoldDB" id="A0AAE3YQA8"/>
<feature type="transmembrane region" description="Helical" evidence="2">
    <location>
        <begin position="21"/>
        <end position="43"/>
    </location>
</feature>
<feature type="coiled-coil region" evidence="1">
    <location>
        <begin position="75"/>
        <end position="102"/>
    </location>
</feature>
<organism evidence="3 4">
    <name type="scientific">Catenuloplanes atrovinosus</name>
    <dbReference type="NCBI Taxonomy" id="137266"/>
    <lineage>
        <taxon>Bacteria</taxon>
        <taxon>Bacillati</taxon>
        <taxon>Actinomycetota</taxon>
        <taxon>Actinomycetes</taxon>
        <taxon>Micromonosporales</taxon>
        <taxon>Micromonosporaceae</taxon>
        <taxon>Catenuloplanes</taxon>
    </lineage>
</organism>
<protein>
    <submittedName>
        <fullName evidence="3">Uncharacterized protein</fullName>
    </submittedName>
</protein>
<keyword evidence="2" id="KW-1133">Transmembrane helix</keyword>
<proteinExistence type="predicted"/>
<keyword evidence="4" id="KW-1185">Reference proteome</keyword>
<gene>
    <name evidence="3" type="ORF">J2S41_004642</name>
</gene>
<dbReference type="RefSeq" id="WP_310370414.1">
    <property type="nucleotide sequence ID" value="NZ_JAVDYB010000001.1"/>
</dbReference>
<keyword evidence="2" id="KW-0812">Transmembrane</keyword>
<evidence type="ECO:0000313" key="3">
    <source>
        <dbReference type="EMBL" id="MDR7277864.1"/>
    </source>
</evidence>
<name>A0AAE3YQA8_9ACTN</name>
<reference evidence="3" key="1">
    <citation type="submission" date="2023-07" db="EMBL/GenBank/DDBJ databases">
        <title>Sequencing the genomes of 1000 actinobacteria strains.</title>
        <authorList>
            <person name="Klenk H.-P."/>
        </authorList>
    </citation>
    <scope>NUCLEOTIDE SEQUENCE</scope>
    <source>
        <strain evidence="3">DSM 44707</strain>
    </source>
</reference>
<keyword evidence="2" id="KW-0472">Membrane</keyword>
<feature type="transmembrane region" description="Helical" evidence="2">
    <location>
        <begin position="49"/>
        <end position="72"/>
    </location>
</feature>
<accession>A0AAE3YQA8</accession>
<evidence type="ECO:0000256" key="1">
    <source>
        <dbReference type="SAM" id="Coils"/>
    </source>
</evidence>
<evidence type="ECO:0000256" key="2">
    <source>
        <dbReference type="SAM" id="Phobius"/>
    </source>
</evidence>
<dbReference type="EMBL" id="JAVDYB010000001">
    <property type="protein sequence ID" value="MDR7277864.1"/>
    <property type="molecule type" value="Genomic_DNA"/>
</dbReference>
<sequence length="335" mass="37875">MAGDSGTREAESRTYSQVAAGVWEIVPGAIGVASGVAGLAGFSRGASRLVLLLTAVVCGLIVVVRLWTIFVLRRNKELRTRIRRLQTDNAALQAENDALAGTNRTIRDDHARILGERDHLVDEHNRYVGAIQRIIDRETPAFEEELEVTITVGAEDEDDVVVERRRTRPRERVTHRSMRPIVPAGRQARVCRLADIGYRVRFLDDGAPVEQFALIEDVGHLRVWLVFDQPLVDEADWEVTYRPAGLWRPLRQRGRDVLRWRDQLITADAKPSALSSFTITFLFPGDRPAPWVTERHQLGSVVPARRTGGGQWEVRWSDPAPAGRYYEWDLLQPPR</sequence>